<protein>
    <recommendedName>
        <fullName evidence="4">CpmK protein</fullName>
    </recommendedName>
</protein>
<proteinExistence type="predicted"/>
<dbReference type="EMBL" id="QGHE01000002">
    <property type="protein sequence ID" value="PWJ82219.1"/>
    <property type="molecule type" value="Genomic_DNA"/>
</dbReference>
<evidence type="ECO:0000313" key="2">
    <source>
        <dbReference type="EMBL" id="PWJ82219.1"/>
    </source>
</evidence>
<feature type="chain" id="PRO_5044772173" description="CpmK protein" evidence="1">
    <location>
        <begin position="19"/>
        <end position="181"/>
    </location>
</feature>
<reference evidence="2 3" key="1">
    <citation type="submission" date="2018-05" db="EMBL/GenBank/DDBJ databases">
        <title>Genomic Encyclopedia of Type Strains, Phase IV (KMG-V): Genome sequencing to study the core and pangenomes of soil and plant-associated prokaryotes.</title>
        <authorList>
            <person name="Whitman W."/>
        </authorList>
    </citation>
    <scope>NUCLEOTIDE SEQUENCE [LARGE SCALE GENOMIC DNA]</scope>
    <source>
        <strain evidence="2 3">PNG 92-11</strain>
    </source>
</reference>
<organism evidence="2 3">
    <name type="scientific">Enterobacter agglomerans</name>
    <name type="common">Erwinia herbicola</name>
    <name type="synonym">Pantoea agglomerans</name>
    <dbReference type="NCBI Taxonomy" id="549"/>
    <lineage>
        <taxon>Bacteria</taxon>
        <taxon>Pseudomonadati</taxon>
        <taxon>Pseudomonadota</taxon>
        <taxon>Gammaproteobacteria</taxon>
        <taxon>Enterobacterales</taxon>
        <taxon>Erwiniaceae</taxon>
        <taxon>Pantoea</taxon>
        <taxon>Pantoea agglomerans group</taxon>
    </lineage>
</organism>
<feature type="signal peptide" evidence="1">
    <location>
        <begin position="1"/>
        <end position="18"/>
    </location>
</feature>
<name>A0ABD6XWD9_ENTAG</name>
<gene>
    <name evidence="2" type="ORF">C7430_102547</name>
</gene>
<comment type="caution">
    <text evidence="2">The sequence shown here is derived from an EMBL/GenBank/DDBJ whole genome shotgun (WGS) entry which is preliminary data.</text>
</comment>
<dbReference type="AlphaFoldDB" id="A0ABD6XWD9"/>
<dbReference type="RefSeq" id="WP_227028328.1">
    <property type="nucleotide sequence ID" value="NZ_CP134720.1"/>
</dbReference>
<dbReference type="Proteomes" id="UP000245996">
    <property type="component" value="Unassembled WGS sequence"/>
</dbReference>
<accession>A0ABD6XWD9</accession>
<evidence type="ECO:0000256" key="1">
    <source>
        <dbReference type="SAM" id="SignalP"/>
    </source>
</evidence>
<evidence type="ECO:0000313" key="3">
    <source>
        <dbReference type="Proteomes" id="UP000245996"/>
    </source>
</evidence>
<keyword evidence="1" id="KW-0732">Signal</keyword>
<evidence type="ECO:0008006" key="4">
    <source>
        <dbReference type="Google" id="ProtNLM"/>
    </source>
</evidence>
<sequence>MKCITGLLLFFLSFCCCAGYKSQYRELIQQSLNRQSLCLGEKQWPVSIRTGTDRWINAKMEALVDAGLIIAHVKAGSKIWQLTPYGQASFTKYHDFCYGTMRVRSIKAVSTDKKGMADVTFTYYIHALPDWAKNHSVRVANTDLDNLVMGIDSVRYQALFNTDNQGNLRLISEPEQLDLLY</sequence>